<dbReference type="InterPro" id="IPR011050">
    <property type="entry name" value="Pectin_lyase_fold/virulence"/>
</dbReference>
<dbReference type="InterPro" id="IPR024535">
    <property type="entry name" value="RHGA/B-epi-like_pectate_lyase"/>
</dbReference>
<feature type="compositionally biased region" description="Pro residues" evidence="4">
    <location>
        <begin position="1891"/>
        <end position="1902"/>
    </location>
</feature>
<keyword evidence="3" id="KW-0720">Serine protease</keyword>
<feature type="signal peptide" evidence="5">
    <location>
        <begin position="1"/>
        <end position="18"/>
    </location>
</feature>
<accession>A0A066X1G0</accession>
<evidence type="ECO:0008006" key="10">
    <source>
        <dbReference type="Google" id="ProtNLM"/>
    </source>
</evidence>
<dbReference type="PANTHER" id="PTHR33928:SF2">
    <property type="entry name" value="PECTATE LYASE SUPERFAMILY PROTEIN DOMAIN-CONTAINING PROTEIN-RELATED"/>
    <property type="match status" value="1"/>
</dbReference>
<dbReference type="EMBL" id="JMSE01001277">
    <property type="protein sequence ID" value="KDN62983.1"/>
    <property type="molecule type" value="Genomic_DNA"/>
</dbReference>
<dbReference type="Gene3D" id="2.160.20.10">
    <property type="entry name" value="Single-stranded right-handed beta-helix, Pectin lyase-like"/>
    <property type="match status" value="2"/>
</dbReference>
<dbReference type="Pfam" id="PF00082">
    <property type="entry name" value="Peptidase_S8"/>
    <property type="match status" value="1"/>
</dbReference>
<evidence type="ECO:0000256" key="5">
    <source>
        <dbReference type="SAM" id="SignalP"/>
    </source>
</evidence>
<keyword evidence="9" id="KW-1185">Reference proteome</keyword>
<feature type="compositionally biased region" description="Acidic residues" evidence="4">
    <location>
        <begin position="1764"/>
        <end position="1777"/>
    </location>
</feature>
<dbReference type="PANTHER" id="PTHR33928">
    <property type="entry name" value="POLYGALACTURONASE QRT3"/>
    <property type="match status" value="1"/>
</dbReference>
<feature type="chain" id="PRO_5001629646" description="Glucan 1,3-beta-glucosidase" evidence="5">
    <location>
        <begin position="19"/>
        <end position="2030"/>
    </location>
</feature>
<proteinExistence type="predicted"/>
<feature type="region of interest" description="Disordered" evidence="4">
    <location>
        <begin position="1117"/>
        <end position="1137"/>
    </location>
</feature>
<organism evidence="8 9">
    <name type="scientific">Colletotrichum sublineola</name>
    <name type="common">Sorghum anthracnose fungus</name>
    <dbReference type="NCBI Taxonomy" id="1173701"/>
    <lineage>
        <taxon>Eukaryota</taxon>
        <taxon>Fungi</taxon>
        <taxon>Dikarya</taxon>
        <taxon>Ascomycota</taxon>
        <taxon>Pezizomycotina</taxon>
        <taxon>Sordariomycetes</taxon>
        <taxon>Hypocreomycetidae</taxon>
        <taxon>Glomerellales</taxon>
        <taxon>Glomerellaceae</taxon>
        <taxon>Colletotrichum</taxon>
        <taxon>Colletotrichum graminicola species complex</taxon>
    </lineage>
</organism>
<evidence type="ECO:0000313" key="9">
    <source>
        <dbReference type="Proteomes" id="UP000027238"/>
    </source>
</evidence>
<dbReference type="SUPFAM" id="SSF51126">
    <property type="entry name" value="Pectin lyase-like"/>
    <property type="match status" value="2"/>
</dbReference>
<protein>
    <recommendedName>
        <fullName evidence="10">Glucan 1,3-beta-glucosidase</fullName>
    </recommendedName>
</protein>
<dbReference type="Pfam" id="PF12708">
    <property type="entry name" value="Pect-lyase_RHGA_epim"/>
    <property type="match status" value="2"/>
</dbReference>
<evidence type="ECO:0000256" key="2">
    <source>
        <dbReference type="ARBA" id="ARBA00022801"/>
    </source>
</evidence>
<dbReference type="GO" id="GO:0004650">
    <property type="term" value="F:polygalacturonase activity"/>
    <property type="evidence" value="ECO:0007669"/>
    <property type="project" value="InterPro"/>
</dbReference>
<dbReference type="InterPro" id="IPR036852">
    <property type="entry name" value="Peptidase_S8/S53_dom_sf"/>
</dbReference>
<name>A0A066X1G0_COLSU</name>
<reference evidence="9" key="1">
    <citation type="journal article" date="2014" name="Genome Announc.">
        <title>Draft genome sequence of Colletotrichum sublineola, a destructive pathogen of cultivated sorghum.</title>
        <authorList>
            <person name="Baroncelli R."/>
            <person name="Sanz-Martin J.M."/>
            <person name="Rech G.E."/>
            <person name="Sukno S.A."/>
            <person name="Thon M.R."/>
        </authorList>
    </citation>
    <scope>NUCLEOTIDE SEQUENCE [LARGE SCALE GENOMIC DNA]</scope>
    <source>
        <strain evidence="9">TX430BB</strain>
    </source>
</reference>
<evidence type="ECO:0000256" key="1">
    <source>
        <dbReference type="ARBA" id="ARBA00022670"/>
    </source>
</evidence>
<dbReference type="OMA" id="YTAMNIK"/>
<evidence type="ECO:0000259" key="7">
    <source>
        <dbReference type="Pfam" id="PF12708"/>
    </source>
</evidence>
<dbReference type="eggNOG" id="ENOG502SYD2">
    <property type="taxonomic scope" value="Eukaryota"/>
</dbReference>
<dbReference type="InterPro" id="IPR039279">
    <property type="entry name" value="QRT3-like"/>
</dbReference>
<feature type="compositionally biased region" description="Low complexity" evidence="4">
    <location>
        <begin position="1876"/>
        <end position="1890"/>
    </location>
</feature>
<dbReference type="STRING" id="1173701.A0A066X1G0"/>
<gene>
    <name evidence="8" type="ORF">CSUB01_09302</name>
</gene>
<feature type="region of interest" description="Disordered" evidence="4">
    <location>
        <begin position="1756"/>
        <end position="1826"/>
    </location>
</feature>
<dbReference type="GO" id="GO:0004252">
    <property type="term" value="F:serine-type endopeptidase activity"/>
    <property type="evidence" value="ECO:0007669"/>
    <property type="project" value="InterPro"/>
</dbReference>
<dbReference type="GO" id="GO:0006508">
    <property type="term" value="P:proteolysis"/>
    <property type="evidence" value="ECO:0007669"/>
    <property type="project" value="UniProtKB-KW"/>
</dbReference>
<evidence type="ECO:0000256" key="4">
    <source>
        <dbReference type="SAM" id="MobiDB-lite"/>
    </source>
</evidence>
<feature type="compositionally biased region" description="Low complexity" evidence="4">
    <location>
        <begin position="1123"/>
        <end position="1137"/>
    </location>
</feature>
<dbReference type="Proteomes" id="UP000027238">
    <property type="component" value="Unassembled WGS sequence"/>
</dbReference>
<comment type="caution">
    <text evidence="8">The sequence shown here is derived from an EMBL/GenBank/DDBJ whole genome shotgun (WGS) entry which is preliminary data.</text>
</comment>
<dbReference type="SUPFAM" id="SSF52743">
    <property type="entry name" value="Subtilisin-like"/>
    <property type="match status" value="1"/>
</dbReference>
<sequence>MAVRAFVAGLGLLSTALGQWHRLIDNPHRFPDLPYDGPQANAPYMVDNQNNYFKTAPDKGKQNGAVWLESGSFENFMASSVSQSNGTLPRFRNGTSTNSSVTVLGSYGRRITHPKNSRNSRGRVEATDYWLPQLAPLGKQPIAGSNYKFYRDVVKDYKADNTGATDTTEALNAAIEDGDRCGLECGNTFSQGAIIYFPPGTYKICRPVIQLYYTQFIGDPFDPPVIKGCDEFQGIALFDTDPYIPNGNGQNWYINQNQFFRQIRNFIFDLTEMPAATDDNDQPLVPTGLHWQVSQACSLQNLVFNMPKATDDGNVTHVGIFMENGSGGFVSDLEFNGGNIGWRAGSQQYTAMNLKFRDCLTAVQMVWDWGFNWQRIDIQGGAIGFNISGRGGDTGQGIGSVSIIDCPIAVLTNSRTDGAPNIVIDNLDLSNVDTTVVDEDGKVILDGTSHVDLWAIGRRYNGGKGEYTSGAVTAPAKGKRLLDSSGKLFYRPRPQYEKLGVGDFLVATDNGCKNDGTGDNTDAINTFLQRAKSESKVAYFPAGIYRVGGTVLIPTGSRVQGSSWSQIQGGGLYFSDVFNPRVVVQVGNKGDVGTMEIVDMMFNVQGATAGAIVLEWNVHESSQGSAAMWDSHVRVGGATGSDLDLAECPKFAFNDNCICASLLFHVTPQASGYFENIWIWLADHVYDSPDKVSNQISIYAARGTLIESEGPSWFYGTGSEHTVLYQYQVYGAKDIYLGHIQTETPYYQPVPVAPFPFDAGKKFPGDPTFDHCKTEGCKEAWGLRIINSEGVTIHGAGMYSFFQEYYQDCIETHNCQERICEVKGSKDVTIFNIFTVAIEEIANGVNGDVIRQDDSNQSVWRPQDGDDELNIVYVGPEVFSEPAVTCKPPCVLVFPTSSLSSPTVIDPGYYTTSIEYGHADTITRGGIVVTSFFTTTTTITVDIPQITVTGMPFSNYNVTSDKTSDSIVMQQSVSIPPVPVPVSDGNGGTTTRTLILPPWPAVTRGPPDGPGWGNTPNPEESGTPSGVFRTPVVTTISVTAATVTTITFPQTVSPITLACPPQSVLSFNTPRTVITTDCATPTTWVAGFTCPATKIITFLGPSTGVFTADCTLATSFTPPPSAEPTTTPPTTTDPLPVWTTWPDAVITPVTDNVDKPKPSDGGYVTPCKLWFFWFCVSGDDDDDGIGGWLWFFPPGIYPPGPPPRLDIRPWTIKGTLPPWPKITVGPNGQLTYSQEPTSCKTETASACSTTTFVTQTVTNGATRTGESTRTRCETIYGCSVTDDESEMTSTTRIECPLPTPVSNANDQRRDLSARQIEQPPPGCPRDAIVFPADNRNRGQIPTLLQAYAGKYTEVEDDGFVSLWFVPLLDQGTMDKLNESPDVASAYYPGNYNFKNSESTEEAYVKDNVLISGEAIRPLEKHDHLQKINETAVEPLPLQVLDKRAKVDSPSKYWPPSQVSLPKGKIWPDPDLTLAGNNMLNFQYDDIAGTGQYVYLLNEEGIWSNHDQLAPRTVSMNPSHGSGCASKILGAQLGTCKKCNLVLVERQFAEGDPNAVGRSHAAMIQQLVDVLKDIKKGKVGKAVGKAVLVVSSGNDGKTIPETDKYPARFGGPGQYAELASLINVGATDEDTYKGAITQTSPWIGTFAPAIDAWVPGDPAQGGTAAFRKASGTSYAAPQVAGLAAYLRSLPTKWQTQLEEPRNVKKMIRLLHRRFAVKNPQYGWPLDRSRLKPIIWNGQVGDKNCLIDYDTKSEWDTDNACPDINADLDQEQSDGEPTDDCTSPNPREQSPGLAIERRQNGGSCPIVPGAGNGGSGGGGSGGGQTVTFTSGAEPKPTCASGTGCGGQLCTGYWCNPSPTGAPPDYHDPKDPNAGNPVPTTSIEGPTTTTSTPPSTPTVTRPPDPPAPVFKAFVHIMLQEFYTGGGFDPWQRDWLIFGGPSDGVISACDDRALLSEEATGVVASDPDLPPSLGPFTVEGFQCQWEGAGDDELGELKCNGSNTSTTCQDIRSEDSDYCLFGPVIAPVVYCRIFA</sequence>
<dbReference type="CDD" id="cd23668">
    <property type="entry name" value="GH55_beta13glucanase-like"/>
    <property type="match status" value="1"/>
</dbReference>
<keyword evidence="2" id="KW-0378">Hydrolase</keyword>
<dbReference type="InterPro" id="IPR023828">
    <property type="entry name" value="Peptidase_S8_Ser-AS"/>
</dbReference>
<dbReference type="OrthoDB" id="4850323at2759"/>
<evidence type="ECO:0000256" key="3">
    <source>
        <dbReference type="ARBA" id="ARBA00022825"/>
    </source>
</evidence>
<dbReference type="InterPro" id="IPR012334">
    <property type="entry name" value="Pectin_lyas_fold"/>
</dbReference>
<evidence type="ECO:0000313" key="8">
    <source>
        <dbReference type="EMBL" id="KDN62983.1"/>
    </source>
</evidence>
<feature type="region of interest" description="Disordered" evidence="4">
    <location>
        <begin position="1861"/>
        <end position="1902"/>
    </location>
</feature>
<feature type="compositionally biased region" description="Gly residues" evidence="4">
    <location>
        <begin position="1808"/>
        <end position="1822"/>
    </location>
</feature>
<keyword evidence="5" id="KW-0732">Signal</keyword>
<feature type="domain" description="Rhamnogalacturonase A/B/Epimerase-like pectate lyase" evidence="7">
    <location>
        <begin position="507"/>
        <end position="563"/>
    </location>
</feature>
<dbReference type="Gene3D" id="3.40.50.200">
    <property type="entry name" value="Peptidase S8/S53 domain"/>
    <property type="match status" value="1"/>
</dbReference>
<dbReference type="HOGENOM" id="CLU_000640_0_0_1"/>
<feature type="domain" description="Rhamnogalacturonase A/B/Epimerase-like pectate lyase" evidence="7">
    <location>
        <begin position="154"/>
        <end position="385"/>
    </location>
</feature>
<feature type="domain" description="Peptidase S8/S53" evidence="6">
    <location>
        <begin position="1518"/>
        <end position="1694"/>
    </location>
</feature>
<feature type="compositionally biased region" description="Polar residues" evidence="4">
    <location>
        <begin position="1014"/>
        <end position="1024"/>
    </location>
</feature>
<dbReference type="InterPro" id="IPR000209">
    <property type="entry name" value="Peptidase_S8/S53_dom"/>
</dbReference>
<dbReference type="PROSITE" id="PS00138">
    <property type="entry name" value="SUBTILASE_SER"/>
    <property type="match status" value="1"/>
</dbReference>
<dbReference type="CDD" id="cd00306">
    <property type="entry name" value="Peptidases_S8_S53"/>
    <property type="match status" value="1"/>
</dbReference>
<evidence type="ECO:0000259" key="6">
    <source>
        <dbReference type="Pfam" id="PF00082"/>
    </source>
</evidence>
<keyword evidence="1" id="KW-0645">Protease</keyword>
<feature type="region of interest" description="Disordered" evidence="4">
    <location>
        <begin position="991"/>
        <end position="1026"/>
    </location>
</feature>